<dbReference type="AlphaFoldDB" id="A0A0C2XUL4"/>
<protein>
    <submittedName>
        <fullName evidence="2">Uncharacterized protein</fullName>
    </submittedName>
</protein>
<sequence length="127" mass="14661">MDYVYTYQPSEVSHTKAKAGDTDKWTSSLELLLDSSKSLNMNHRELIKMDNSILDIEMKKATVTRSELENNASFRKSLVTIATKAPGMLPDNRRWHFKERAMTLCFYFWGCVFLVLSSPPFFLGITR</sequence>
<gene>
    <name evidence="2" type="ORF">M408DRAFT_326353</name>
</gene>
<reference evidence="3" key="2">
    <citation type="submission" date="2015-01" db="EMBL/GenBank/DDBJ databases">
        <title>Evolutionary Origins and Diversification of the Mycorrhizal Mutualists.</title>
        <authorList>
            <consortium name="DOE Joint Genome Institute"/>
            <consortium name="Mycorrhizal Genomics Consortium"/>
            <person name="Kohler A."/>
            <person name="Kuo A."/>
            <person name="Nagy L.G."/>
            <person name="Floudas D."/>
            <person name="Copeland A."/>
            <person name="Barry K.W."/>
            <person name="Cichocki N."/>
            <person name="Veneault-Fourrey C."/>
            <person name="LaButti K."/>
            <person name="Lindquist E.A."/>
            <person name="Lipzen A."/>
            <person name="Lundell T."/>
            <person name="Morin E."/>
            <person name="Murat C."/>
            <person name="Riley R."/>
            <person name="Ohm R."/>
            <person name="Sun H."/>
            <person name="Tunlid A."/>
            <person name="Henrissat B."/>
            <person name="Grigoriev I.V."/>
            <person name="Hibbett D.S."/>
            <person name="Martin F."/>
        </authorList>
    </citation>
    <scope>NUCLEOTIDE SEQUENCE [LARGE SCALE GENOMIC DNA]</scope>
    <source>
        <strain evidence="3">MAFF 305830</strain>
    </source>
</reference>
<keyword evidence="1" id="KW-0812">Transmembrane</keyword>
<dbReference type="HOGENOM" id="CLU_154033_0_0_1"/>
<dbReference type="OrthoDB" id="3177354at2759"/>
<evidence type="ECO:0000313" key="2">
    <source>
        <dbReference type="EMBL" id="KIM32562.1"/>
    </source>
</evidence>
<organism evidence="2 3">
    <name type="scientific">Serendipita vermifera MAFF 305830</name>
    <dbReference type="NCBI Taxonomy" id="933852"/>
    <lineage>
        <taxon>Eukaryota</taxon>
        <taxon>Fungi</taxon>
        <taxon>Dikarya</taxon>
        <taxon>Basidiomycota</taxon>
        <taxon>Agaricomycotina</taxon>
        <taxon>Agaricomycetes</taxon>
        <taxon>Sebacinales</taxon>
        <taxon>Serendipitaceae</taxon>
        <taxon>Serendipita</taxon>
    </lineage>
</organism>
<keyword evidence="1" id="KW-0472">Membrane</keyword>
<proteinExistence type="predicted"/>
<keyword evidence="1" id="KW-1133">Transmembrane helix</keyword>
<dbReference type="Proteomes" id="UP000054097">
    <property type="component" value="Unassembled WGS sequence"/>
</dbReference>
<feature type="transmembrane region" description="Helical" evidence="1">
    <location>
        <begin position="104"/>
        <end position="125"/>
    </location>
</feature>
<keyword evidence="3" id="KW-1185">Reference proteome</keyword>
<evidence type="ECO:0000256" key="1">
    <source>
        <dbReference type="SAM" id="Phobius"/>
    </source>
</evidence>
<dbReference type="EMBL" id="KN824279">
    <property type="protein sequence ID" value="KIM32562.1"/>
    <property type="molecule type" value="Genomic_DNA"/>
</dbReference>
<reference evidence="2 3" key="1">
    <citation type="submission" date="2014-04" db="EMBL/GenBank/DDBJ databases">
        <authorList>
            <consortium name="DOE Joint Genome Institute"/>
            <person name="Kuo A."/>
            <person name="Zuccaro A."/>
            <person name="Kohler A."/>
            <person name="Nagy L.G."/>
            <person name="Floudas D."/>
            <person name="Copeland A."/>
            <person name="Barry K.W."/>
            <person name="Cichocki N."/>
            <person name="Veneault-Fourrey C."/>
            <person name="LaButti K."/>
            <person name="Lindquist E.A."/>
            <person name="Lipzen A."/>
            <person name="Lundell T."/>
            <person name="Morin E."/>
            <person name="Murat C."/>
            <person name="Sun H."/>
            <person name="Tunlid A."/>
            <person name="Henrissat B."/>
            <person name="Grigoriev I.V."/>
            <person name="Hibbett D.S."/>
            <person name="Martin F."/>
            <person name="Nordberg H.P."/>
            <person name="Cantor M.N."/>
            <person name="Hua S.X."/>
        </authorList>
    </citation>
    <scope>NUCLEOTIDE SEQUENCE [LARGE SCALE GENOMIC DNA]</scope>
    <source>
        <strain evidence="2 3">MAFF 305830</strain>
    </source>
</reference>
<accession>A0A0C2XUL4</accession>
<name>A0A0C2XUL4_SERVB</name>
<evidence type="ECO:0000313" key="3">
    <source>
        <dbReference type="Proteomes" id="UP000054097"/>
    </source>
</evidence>